<protein>
    <recommendedName>
        <fullName evidence="12">NADH dehydrogenase [ubiquinone] 1 alpha subcomplex subunit 8</fullName>
    </recommendedName>
</protein>
<keyword evidence="11" id="KW-1185">Reference proteome</keyword>
<evidence type="ECO:0000313" key="10">
    <source>
        <dbReference type="EMBL" id="KAJ4432129.1"/>
    </source>
</evidence>
<keyword evidence="4" id="KW-0813">Transport</keyword>
<dbReference type="Proteomes" id="UP001148838">
    <property type="component" value="Unassembled WGS sequence"/>
</dbReference>
<evidence type="ECO:0000256" key="1">
    <source>
        <dbReference type="ARBA" id="ARBA00003195"/>
    </source>
</evidence>
<evidence type="ECO:0008006" key="12">
    <source>
        <dbReference type="Google" id="ProtNLM"/>
    </source>
</evidence>
<keyword evidence="6" id="KW-0677">Repeat</keyword>
<keyword evidence="7" id="KW-0249">Electron transport</keyword>
<dbReference type="PANTHER" id="PTHR13344">
    <property type="entry name" value="NADH-UBIQUINONE OXIDOREDUCTASE"/>
    <property type="match status" value="1"/>
</dbReference>
<comment type="caution">
    <text evidence="10">The sequence shown here is derived from an EMBL/GenBank/DDBJ whole genome shotgun (WGS) entry which is preliminary data.</text>
</comment>
<evidence type="ECO:0000256" key="9">
    <source>
        <dbReference type="ARBA" id="ARBA00023157"/>
    </source>
</evidence>
<evidence type="ECO:0000256" key="5">
    <source>
        <dbReference type="ARBA" id="ARBA00022660"/>
    </source>
</evidence>
<proteinExistence type="inferred from homology"/>
<dbReference type="EMBL" id="JAJSOF020000029">
    <property type="protein sequence ID" value="KAJ4432129.1"/>
    <property type="molecule type" value="Genomic_DNA"/>
</dbReference>
<accession>A0ABQ8SDF9</accession>
<evidence type="ECO:0000313" key="11">
    <source>
        <dbReference type="Proteomes" id="UP001148838"/>
    </source>
</evidence>
<name>A0ABQ8SDF9_PERAM</name>
<comment type="subcellular location">
    <subcellularLocation>
        <location evidence="2">Mitochondrion</location>
    </subcellularLocation>
</comment>
<dbReference type="PANTHER" id="PTHR13344:SF0">
    <property type="entry name" value="NADH DEHYDROGENASE [UBIQUINONE] 1 ALPHA SUBCOMPLEX SUBUNIT 8"/>
    <property type="match status" value="1"/>
</dbReference>
<evidence type="ECO:0000256" key="4">
    <source>
        <dbReference type="ARBA" id="ARBA00022448"/>
    </source>
</evidence>
<evidence type="ECO:0000256" key="6">
    <source>
        <dbReference type="ARBA" id="ARBA00022737"/>
    </source>
</evidence>
<evidence type="ECO:0000256" key="3">
    <source>
        <dbReference type="ARBA" id="ARBA00010705"/>
    </source>
</evidence>
<sequence>MVVTANTYLPTEEELTVQEVNLSGPALRAGAFHLGKHCEYENNEFILCRKELDDPRKCIDEGKAVTSCALNFFVNCRKTQAAYDKCIKDNLGIDRPEYGYFCRAKVHDTKRPKPEPKKPDVYPDYTPYLPEDYPKPPAKYGSRFHWLN</sequence>
<keyword evidence="9" id="KW-1015">Disulfide bond</keyword>
<organism evidence="10 11">
    <name type="scientific">Periplaneta americana</name>
    <name type="common">American cockroach</name>
    <name type="synonym">Blatta americana</name>
    <dbReference type="NCBI Taxonomy" id="6978"/>
    <lineage>
        <taxon>Eukaryota</taxon>
        <taxon>Metazoa</taxon>
        <taxon>Ecdysozoa</taxon>
        <taxon>Arthropoda</taxon>
        <taxon>Hexapoda</taxon>
        <taxon>Insecta</taxon>
        <taxon>Pterygota</taxon>
        <taxon>Neoptera</taxon>
        <taxon>Polyneoptera</taxon>
        <taxon>Dictyoptera</taxon>
        <taxon>Blattodea</taxon>
        <taxon>Blattoidea</taxon>
        <taxon>Blattidae</taxon>
        <taxon>Blattinae</taxon>
        <taxon>Periplaneta</taxon>
    </lineage>
</organism>
<comment type="similarity">
    <text evidence="3">Belongs to the complex I NDUFA8 subunit family.</text>
</comment>
<gene>
    <name evidence="10" type="ORF">ANN_20745</name>
</gene>
<keyword evidence="8" id="KW-0496">Mitochondrion</keyword>
<evidence type="ECO:0000256" key="7">
    <source>
        <dbReference type="ARBA" id="ARBA00022982"/>
    </source>
</evidence>
<keyword evidence="5" id="KW-0679">Respiratory chain</keyword>
<evidence type="ECO:0000256" key="8">
    <source>
        <dbReference type="ARBA" id="ARBA00023128"/>
    </source>
</evidence>
<evidence type="ECO:0000256" key="2">
    <source>
        <dbReference type="ARBA" id="ARBA00004173"/>
    </source>
</evidence>
<comment type="function">
    <text evidence="1">Accessory subunit of the mitochondrial membrane respiratory chain NADH dehydrogenase (Complex I), that is believed not to be involved in catalysis. Complex I functions in the transfer of electrons from NADH to the respiratory chain. The immediate electron acceptor for the enzyme is believed to be ubiquinone.</text>
</comment>
<reference evidence="10 11" key="1">
    <citation type="journal article" date="2022" name="Allergy">
        <title>Genome assembly and annotation of Periplaneta americana reveal a comprehensive cockroach allergen profile.</title>
        <authorList>
            <person name="Wang L."/>
            <person name="Xiong Q."/>
            <person name="Saelim N."/>
            <person name="Wang L."/>
            <person name="Nong W."/>
            <person name="Wan A.T."/>
            <person name="Shi M."/>
            <person name="Liu X."/>
            <person name="Cao Q."/>
            <person name="Hui J.H.L."/>
            <person name="Sookrung N."/>
            <person name="Leung T.F."/>
            <person name="Tungtrongchitr A."/>
            <person name="Tsui S.K.W."/>
        </authorList>
    </citation>
    <scope>NUCLEOTIDE SEQUENCE [LARGE SCALE GENOMIC DNA]</scope>
    <source>
        <strain evidence="10">PWHHKU_190912</strain>
    </source>
</reference>
<dbReference type="InterPro" id="IPR016680">
    <property type="entry name" value="NDUFA8"/>
</dbReference>